<dbReference type="InterPro" id="IPR013762">
    <property type="entry name" value="Integrase-like_cat_sf"/>
</dbReference>
<evidence type="ECO:0000313" key="4">
    <source>
        <dbReference type="Proteomes" id="UP000286268"/>
    </source>
</evidence>
<dbReference type="PROSITE" id="PS51898">
    <property type="entry name" value="TYR_RECOMBINASE"/>
    <property type="match status" value="1"/>
</dbReference>
<evidence type="ECO:0000313" key="3">
    <source>
        <dbReference type="EMBL" id="QAA33764.1"/>
    </source>
</evidence>
<dbReference type="GO" id="GO:0015074">
    <property type="term" value="P:DNA integration"/>
    <property type="evidence" value="ECO:0007669"/>
    <property type="project" value="InterPro"/>
</dbReference>
<dbReference type="Pfam" id="PF00589">
    <property type="entry name" value="Phage_integrase"/>
    <property type="match status" value="1"/>
</dbReference>
<gene>
    <name evidence="3" type="ORF">C1I91_20210</name>
</gene>
<dbReference type="GO" id="GO:0006310">
    <property type="term" value="P:DNA recombination"/>
    <property type="evidence" value="ECO:0007669"/>
    <property type="project" value="UniProtKB-KW"/>
</dbReference>
<organism evidence="3 4">
    <name type="scientific">Clostridium manihotivorum</name>
    <dbReference type="NCBI Taxonomy" id="2320868"/>
    <lineage>
        <taxon>Bacteria</taxon>
        <taxon>Bacillati</taxon>
        <taxon>Bacillota</taxon>
        <taxon>Clostridia</taxon>
        <taxon>Eubacteriales</taxon>
        <taxon>Clostridiaceae</taxon>
        <taxon>Clostridium</taxon>
    </lineage>
</organism>
<dbReference type="InterPro" id="IPR011010">
    <property type="entry name" value="DNA_brk_join_enz"/>
</dbReference>
<dbReference type="SUPFAM" id="SSF56349">
    <property type="entry name" value="DNA breaking-rejoining enzymes"/>
    <property type="match status" value="1"/>
</dbReference>
<dbReference type="InterPro" id="IPR002104">
    <property type="entry name" value="Integrase_catalytic"/>
</dbReference>
<evidence type="ECO:0000259" key="2">
    <source>
        <dbReference type="PROSITE" id="PS51898"/>
    </source>
</evidence>
<name>A0A410DXD9_9CLOT</name>
<proteinExistence type="predicted"/>
<dbReference type="GO" id="GO:0003677">
    <property type="term" value="F:DNA binding"/>
    <property type="evidence" value="ECO:0007669"/>
    <property type="project" value="InterPro"/>
</dbReference>
<dbReference type="AlphaFoldDB" id="A0A410DXD9"/>
<evidence type="ECO:0000256" key="1">
    <source>
        <dbReference type="ARBA" id="ARBA00023172"/>
    </source>
</evidence>
<feature type="domain" description="Tyr recombinase" evidence="2">
    <location>
        <begin position="1"/>
        <end position="70"/>
    </location>
</feature>
<reference evidence="3 4" key="1">
    <citation type="submission" date="2018-01" db="EMBL/GenBank/DDBJ databases">
        <title>Genome Sequencing and Assembly of Anaerobacter polyendosporus strain CT4.</title>
        <authorList>
            <person name="Tachaapaikoon C."/>
            <person name="Sutheeworapong S."/>
            <person name="Jenjaroenpun P."/>
            <person name="Wongsurawat T."/>
            <person name="Nookeaw I."/>
            <person name="Cheawchanlertfa P."/>
            <person name="Kosugi A."/>
            <person name="Cheevadhanarak S."/>
            <person name="Ratanakhanokchai K."/>
        </authorList>
    </citation>
    <scope>NUCLEOTIDE SEQUENCE [LARGE SCALE GENOMIC DNA]</scope>
    <source>
        <strain evidence="3 4">CT4</strain>
    </source>
</reference>
<protein>
    <recommendedName>
        <fullName evidence="2">Tyr recombinase domain-containing protein</fullName>
    </recommendedName>
</protein>
<accession>A0A410DXD9</accession>
<sequence length="70" mass="8190">MVEAIKEYLVERVESQFSDSVYLILGQRGVLKKEAINTLLEKYTKELELGTKLKPHTFRHTFCTRLMEVS</sequence>
<dbReference type="KEGG" id="cmah:C1I91_20210"/>
<dbReference type="Gene3D" id="1.10.443.10">
    <property type="entry name" value="Intergrase catalytic core"/>
    <property type="match status" value="1"/>
</dbReference>
<keyword evidence="4" id="KW-1185">Reference proteome</keyword>
<dbReference type="Proteomes" id="UP000286268">
    <property type="component" value="Chromosome"/>
</dbReference>
<dbReference type="OrthoDB" id="184666at2"/>
<keyword evidence="1" id="KW-0233">DNA recombination</keyword>
<dbReference type="EMBL" id="CP025746">
    <property type="protein sequence ID" value="QAA33764.1"/>
    <property type="molecule type" value="Genomic_DNA"/>
</dbReference>